<keyword evidence="4" id="KW-0597">Phosphoprotein</keyword>
<dbReference type="PANTHER" id="PTHR11801">
    <property type="entry name" value="SIGNAL TRANSDUCER AND ACTIVATOR OF TRANSCRIPTION"/>
    <property type="match status" value="1"/>
</dbReference>
<evidence type="ECO:0000256" key="6">
    <source>
        <dbReference type="ARBA" id="ARBA00023015"/>
    </source>
</evidence>
<dbReference type="Ensembl" id="ENSCMIT00000002913.1">
    <property type="protein sequence ID" value="ENSCMIP00000002817.1"/>
    <property type="gene ID" value="ENSCMIG00000001666.1"/>
</dbReference>
<reference evidence="11" key="4">
    <citation type="submission" date="2025-08" db="UniProtKB">
        <authorList>
            <consortium name="Ensembl"/>
        </authorList>
    </citation>
    <scope>IDENTIFICATION</scope>
</reference>
<dbReference type="SUPFAM" id="SSF49417">
    <property type="entry name" value="p53-like transcription factors"/>
    <property type="match status" value="1"/>
</dbReference>
<dbReference type="Pfam" id="PF02864">
    <property type="entry name" value="STAT_bind"/>
    <property type="match status" value="1"/>
</dbReference>
<dbReference type="InterPro" id="IPR013801">
    <property type="entry name" value="STAT_TF_DNA-bd"/>
</dbReference>
<keyword evidence="8" id="KW-0804">Transcription</keyword>
<dbReference type="AlphaFoldDB" id="A0A4W3GIE6"/>
<evidence type="ECO:0000259" key="10">
    <source>
        <dbReference type="Pfam" id="PF02864"/>
    </source>
</evidence>
<keyword evidence="12" id="KW-1185">Reference proteome</keyword>
<keyword evidence="6" id="KW-0805">Transcription regulation</keyword>
<keyword evidence="3" id="KW-0963">Cytoplasm</keyword>
<evidence type="ECO:0000256" key="9">
    <source>
        <dbReference type="ARBA" id="ARBA00023242"/>
    </source>
</evidence>
<dbReference type="Gene3D" id="2.60.40.630">
    <property type="entry name" value="STAT transcription factor, DNA-binding domain"/>
    <property type="match status" value="1"/>
</dbReference>
<dbReference type="GO" id="GO:0003677">
    <property type="term" value="F:DNA binding"/>
    <property type="evidence" value="ECO:0007669"/>
    <property type="project" value="UniProtKB-KW"/>
</dbReference>
<evidence type="ECO:0000313" key="11">
    <source>
        <dbReference type="Ensembl" id="ENSCMIP00000002817.1"/>
    </source>
</evidence>
<dbReference type="GO" id="GO:0003700">
    <property type="term" value="F:DNA-binding transcription factor activity"/>
    <property type="evidence" value="ECO:0007669"/>
    <property type="project" value="InterPro"/>
</dbReference>
<dbReference type="InterPro" id="IPR001217">
    <property type="entry name" value="STAT"/>
</dbReference>
<evidence type="ECO:0000256" key="7">
    <source>
        <dbReference type="ARBA" id="ARBA00023125"/>
    </source>
</evidence>
<evidence type="ECO:0000256" key="4">
    <source>
        <dbReference type="ARBA" id="ARBA00022553"/>
    </source>
</evidence>
<reference evidence="12" key="2">
    <citation type="journal article" date="2007" name="PLoS Biol.">
        <title>Survey sequencing and comparative analysis of the elephant shark (Callorhinchus milii) genome.</title>
        <authorList>
            <person name="Venkatesh B."/>
            <person name="Kirkness E.F."/>
            <person name="Loh Y.H."/>
            <person name="Halpern A.L."/>
            <person name="Lee A.P."/>
            <person name="Johnson J."/>
            <person name="Dandona N."/>
            <person name="Viswanathan L.D."/>
            <person name="Tay A."/>
            <person name="Venter J.C."/>
            <person name="Strausberg R.L."/>
            <person name="Brenner S."/>
        </authorList>
    </citation>
    <scope>NUCLEOTIDE SEQUENCE [LARGE SCALE GENOMIC DNA]</scope>
</reference>
<organism evidence="11 12">
    <name type="scientific">Callorhinchus milii</name>
    <name type="common">Ghost shark</name>
    <dbReference type="NCBI Taxonomy" id="7868"/>
    <lineage>
        <taxon>Eukaryota</taxon>
        <taxon>Metazoa</taxon>
        <taxon>Chordata</taxon>
        <taxon>Craniata</taxon>
        <taxon>Vertebrata</taxon>
        <taxon>Chondrichthyes</taxon>
        <taxon>Holocephali</taxon>
        <taxon>Chimaeriformes</taxon>
        <taxon>Callorhinchidae</taxon>
        <taxon>Callorhinchus</taxon>
    </lineage>
</organism>
<evidence type="ECO:0000256" key="1">
    <source>
        <dbReference type="ARBA" id="ARBA00004123"/>
    </source>
</evidence>
<dbReference type="GO" id="GO:0005737">
    <property type="term" value="C:cytoplasm"/>
    <property type="evidence" value="ECO:0007669"/>
    <property type="project" value="UniProtKB-SubCell"/>
</dbReference>
<dbReference type="InParanoid" id="A0A4W3GIE6"/>
<name>A0A4W3GIE6_CALMI</name>
<reference evidence="11" key="5">
    <citation type="submission" date="2025-09" db="UniProtKB">
        <authorList>
            <consortium name="Ensembl"/>
        </authorList>
    </citation>
    <scope>IDENTIFICATION</scope>
</reference>
<evidence type="ECO:0000256" key="5">
    <source>
        <dbReference type="ARBA" id="ARBA00022999"/>
    </source>
</evidence>
<proteinExistence type="predicted"/>
<evidence type="ECO:0000256" key="8">
    <source>
        <dbReference type="ARBA" id="ARBA00023163"/>
    </source>
</evidence>
<dbReference type="GO" id="GO:0007165">
    <property type="term" value="P:signal transduction"/>
    <property type="evidence" value="ECO:0007669"/>
    <property type="project" value="InterPro"/>
</dbReference>
<evidence type="ECO:0000256" key="2">
    <source>
        <dbReference type="ARBA" id="ARBA00004496"/>
    </source>
</evidence>
<accession>A0A4W3GIE6</accession>
<dbReference type="InterPro" id="IPR012345">
    <property type="entry name" value="STAT_TF_DNA-bd_N"/>
</dbReference>
<keyword evidence="7" id="KW-0238">DNA-binding</keyword>
<dbReference type="STRING" id="7868.ENSCMIP00000002817"/>
<comment type="subcellular location">
    <subcellularLocation>
        <location evidence="2">Cytoplasm</location>
    </subcellularLocation>
    <subcellularLocation>
        <location evidence="1">Nucleus</location>
    </subcellularLocation>
</comment>
<dbReference type="InterPro" id="IPR008967">
    <property type="entry name" value="p53-like_TF_DNA-bd_sf"/>
</dbReference>
<protein>
    <submittedName>
        <fullName evidence="11">Signal transducer and activator of transcription 6-like</fullName>
    </submittedName>
</protein>
<feature type="domain" description="STAT transcription factor DNA-binding" evidence="10">
    <location>
        <begin position="25"/>
        <end position="77"/>
    </location>
</feature>
<reference evidence="12" key="1">
    <citation type="journal article" date="2006" name="Science">
        <title>Ancient noncoding elements conserved in the human genome.</title>
        <authorList>
            <person name="Venkatesh B."/>
            <person name="Kirkness E.F."/>
            <person name="Loh Y.H."/>
            <person name="Halpern A.L."/>
            <person name="Lee A.P."/>
            <person name="Johnson J."/>
            <person name="Dandona N."/>
            <person name="Viswanathan L.D."/>
            <person name="Tay A."/>
            <person name="Venter J.C."/>
            <person name="Strausberg R.L."/>
            <person name="Brenner S."/>
        </authorList>
    </citation>
    <scope>NUCLEOTIDE SEQUENCE [LARGE SCALE GENOMIC DNA]</scope>
</reference>
<dbReference type="Proteomes" id="UP000314986">
    <property type="component" value="Unassembled WGS sequence"/>
</dbReference>
<keyword evidence="5" id="KW-0727">SH2 domain</keyword>
<sequence length="79" mass="8709">MGTNLTVKLQALFGNLIRSSFLVEKHPPQVLKTQSKFSSSVRFLLGSRLSATGKPPLIRAVIITEQQARALGQHSNTHR</sequence>
<evidence type="ECO:0000313" key="12">
    <source>
        <dbReference type="Proteomes" id="UP000314986"/>
    </source>
</evidence>
<dbReference type="GO" id="GO:0005634">
    <property type="term" value="C:nucleus"/>
    <property type="evidence" value="ECO:0007669"/>
    <property type="project" value="UniProtKB-SubCell"/>
</dbReference>
<evidence type="ECO:0000256" key="3">
    <source>
        <dbReference type="ARBA" id="ARBA00022490"/>
    </source>
</evidence>
<reference evidence="12" key="3">
    <citation type="journal article" date="2014" name="Nature">
        <title>Elephant shark genome provides unique insights into gnathostome evolution.</title>
        <authorList>
            <consortium name="International Elephant Shark Genome Sequencing Consortium"/>
            <person name="Venkatesh B."/>
            <person name="Lee A.P."/>
            <person name="Ravi V."/>
            <person name="Maurya A.K."/>
            <person name="Lian M.M."/>
            <person name="Swann J.B."/>
            <person name="Ohta Y."/>
            <person name="Flajnik M.F."/>
            <person name="Sutoh Y."/>
            <person name="Kasahara M."/>
            <person name="Hoon S."/>
            <person name="Gangu V."/>
            <person name="Roy S.W."/>
            <person name="Irimia M."/>
            <person name="Korzh V."/>
            <person name="Kondrychyn I."/>
            <person name="Lim Z.W."/>
            <person name="Tay B.H."/>
            <person name="Tohari S."/>
            <person name="Kong K.W."/>
            <person name="Ho S."/>
            <person name="Lorente-Galdos B."/>
            <person name="Quilez J."/>
            <person name="Marques-Bonet T."/>
            <person name="Raney B.J."/>
            <person name="Ingham P.W."/>
            <person name="Tay A."/>
            <person name="Hillier L.W."/>
            <person name="Minx P."/>
            <person name="Boehm T."/>
            <person name="Wilson R.K."/>
            <person name="Brenner S."/>
            <person name="Warren W.C."/>
        </authorList>
    </citation>
    <scope>NUCLEOTIDE SEQUENCE [LARGE SCALE GENOMIC DNA]</scope>
</reference>
<keyword evidence="9" id="KW-0539">Nucleus</keyword>